<dbReference type="PANTHER" id="PTHR11608:SF0">
    <property type="entry name" value="BIFUNCTIONAL PROTEIN PYRR"/>
    <property type="match status" value="1"/>
</dbReference>
<accession>A0A937ABA6</accession>
<protein>
    <submittedName>
        <fullName evidence="2">Phosphoribosyltransferase</fullName>
    </submittedName>
</protein>
<comment type="caution">
    <text evidence="2">The sequence shown here is derived from an EMBL/GenBank/DDBJ whole genome shotgun (WGS) entry which is preliminary data.</text>
</comment>
<dbReference type="CDD" id="cd06223">
    <property type="entry name" value="PRTases_typeI"/>
    <property type="match status" value="1"/>
</dbReference>
<dbReference type="AlphaFoldDB" id="A0A937ABA6"/>
<sequence length="168" mass="18957">MPDQRQSLLSKKQIEGKIKRMAYQILESNYQEERLYLAGIKGGGYLLAEKLKEQYDQIGEYKASLIAVDIDKQNPLSSPVSCDKTIDNPRDAVVILVDDVLNSGRTAMYALKPFLSLPLKKIESAFLVNRSHRLFPMSAKYTGIELSTTLKEHINVSWAAEDFGVYLV</sequence>
<dbReference type="Gene3D" id="3.40.50.2020">
    <property type="match status" value="1"/>
</dbReference>
<evidence type="ECO:0000313" key="2">
    <source>
        <dbReference type="EMBL" id="MBL0765761.1"/>
    </source>
</evidence>
<evidence type="ECO:0000259" key="1">
    <source>
        <dbReference type="Pfam" id="PF00156"/>
    </source>
</evidence>
<proteinExistence type="predicted"/>
<dbReference type="PANTHER" id="PTHR11608">
    <property type="entry name" value="BIFUNCTIONAL PROTEIN PYRR"/>
    <property type="match status" value="1"/>
</dbReference>
<reference evidence="2" key="1">
    <citation type="submission" date="2021-01" db="EMBL/GenBank/DDBJ databases">
        <title>Marivirga sp. nov., isolated from intertidal surface sediments.</title>
        <authorList>
            <person name="Zhang M."/>
        </authorList>
    </citation>
    <scope>NUCLEOTIDE SEQUENCE</scope>
    <source>
        <strain evidence="2">SM1354</strain>
    </source>
</reference>
<dbReference type="Proteomes" id="UP000642920">
    <property type="component" value="Unassembled WGS sequence"/>
</dbReference>
<dbReference type="EMBL" id="JAERQG010000002">
    <property type="protein sequence ID" value="MBL0765761.1"/>
    <property type="molecule type" value="Genomic_DNA"/>
</dbReference>
<dbReference type="Pfam" id="PF00156">
    <property type="entry name" value="Pribosyltran"/>
    <property type="match status" value="1"/>
</dbReference>
<dbReference type="InterPro" id="IPR029057">
    <property type="entry name" value="PRTase-like"/>
</dbReference>
<organism evidence="2 3">
    <name type="scientific">Marivirga atlantica</name>
    <dbReference type="NCBI Taxonomy" id="1548457"/>
    <lineage>
        <taxon>Bacteria</taxon>
        <taxon>Pseudomonadati</taxon>
        <taxon>Bacteroidota</taxon>
        <taxon>Cytophagia</taxon>
        <taxon>Cytophagales</taxon>
        <taxon>Marivirgaceae</taxon>
        <taxon>Marivirga</taxon>
    </lineage>
</organism>
<keyword evidence="3" id="KW-1185">Reference proteome</keyword>
<keyword evidence="2" id="KW-0328">Glycosyltransferase</keyword>
<dbReference type="RefSeq" id="WP_201920998.1">
    <property type="nucleotide sequence ID" value="NZ_JAERQG010000002.1"/>
</dbReference>
<feature type="domain" description="Phosphoribosyltransferase" evidence="1">
    <location>
        <begin position="7"/>
        <end position="147"/>
    </location>
</feature>
<dbReference type="GO" id="GO:0016757">
    <property type="term" value="F:glycosyltransferase activity"/>
    <property type="evidence" value="ECO:0007669"/>
    <property type="project" value="UniProtKB-KW"/>
</dbReference>
<name>A0A937ABA6_9BACT</name>
<keyword evidence="2" id="KW-0808">Transferase</keyword>
<evidence type="ECO:0000313" key="3">
    <source>
        <dbReference type="Proteomes" id="UP000642920"/>
    </source>
</evidence>
<dbReference type="InterPro" id="IPR000836">
    <property type="entry name" value="PRTase_dom"/>
</dbReference>
<dbReference type="InterPro" id="IPR050137">
    <property type="entry name" value="PyrR_bifunctional"/>
</dbReference>
<dbReference type="SUPFAM" id="SSF53271">
    <property type="entry name" value="PRTase-like"/>
    <property type="match status" value="1"/>
</dbReference>
<gene>
    <name evidence="2" type="ORF">JKP34_10905</name>
</gene>